<dbReference type="SUPFAM" id="SSF50022">
    <property type="entry name" value="ISP domain"/>
    <property type="match status" value="1"/>
</dbReference>
<keyword evidence="6" id="KW-0408">Iron</keyword>
<evidence type="ECO:0000259" key="9">
    <source>
        <dbReference type="PROSITE" id="PS51296"/>
    </source>
</evidence>
<dbReference type="PROSITE" id="PS51296">
    <property type="entry name" value="RIESKE"/>
    <property type="match status" value="1"/>
</dbReference>
<dbReference type="GO" id="GO:0005506">
    <property type="term" value="F:iron ion binding"/>
    <property type="evidence" value="ECO:0007669"/>
    <property type="project" value="InterPro"/>
</dbReference>
<evidence type="ECO:0000256" key="7">
    <source>
        <dbReference type="ARBA" id="ARBA00023014"/>
    </source>
</evidence>
<dbReference type="GO" id="GO:0051537">
    <property type="term" value="F:2 iron, 2 sulfur cluster binding"/>
    <property type="evidence" value="ECO:0007669"/>
    <property type="project" value="UniProtKB-KW"/>
</dbReference>
<dbReference type="InterPro" id="IPR015881">
    <property type="entry name" value="ARHD_Rieske_2Fe_2S"/>
</dbReference>
<dbReference type="GO" id="GO:0051213">
    <property type="term" value="F:dioxygenase activity"/>
    <property type="evidence" value="ECO:0007669"/>
    <property type="project" value="UniProtKB-KW"/>
</dbReference>
<dbReference type="PANTHER" id="PTHR43756">
    <property type="entry name" value="CHOLINE MONOOXYGENASE, CHLOROPLASTIC"/>
    <property type="match status" value="1"/>
</dbReference>
<protein>
    <submittedName>
        <fullName evidence="10">Toluate 1,2-dioxygenase</fullName>
    </submittedName>
</protein>
<dbReference type="Pfam" id="PF00848">
    <property type="entry name" value="Ring_hydroxyl_A"/>
    <property type="match status" value="1"/>
</dbReference>
<keyword evidence="8" id="KW-0520">NAD</keyword>
<evidence type="ECO:0000256" key="4">
    <source>
        <dbReference type="ARBA" id="ARBA00022964"/>
    </source>
</evidence>
<feature type="domain" description="Rieske" evidence="9">
    <location>
        <begin position="48"/>
        <end position="143"/>
    </location>
</feature>
<dbReference type="InterPro" id="IPR017941">
    <property type="entry name" value="Rieske_2Fe-2S"/>
</dbReference>
<proteinExistence type="inferred from homology"/>
<keyword evidence="11" id="KW-1185">Reference proteome</keyword>
<evidence type="ECO:0000256" key="5">
    <source>
        <dbReference type="ARBA" id="ARBA00023002"/>
    </source>
</evidence>
<name>A0A1B1YQE8_9GAMM</name>
<dbReference type="SUPFAM" id="SSF55961">
    <property type="entry name" value="Bet v1-like"/>
    <property type="match status" value="1"/>
</dbReference>
<gene>
    <name evidence="10" type="ORF">PG2T_01260</name>
</gene>
<dbReference type="Gene3D" id="2.102.10.10">
    <property type="entry name" value="Rieske [2Fe-2S] iron-sulphur domain"/>
    <property type="match status" value="1"/>
</dbReference>
<dbReference type="OrthoDB" id="9769355at2"/>
<dbReference type="PRINTS" id="PR00090">
    <property type="entry name" value="RNGDIOXGNASE"/>
</dbReference>
<keyword evidence="5" id="KW-0560">Oxidoreductase</keyword>
<keyword evidence="7" id="KW-0411">Iron-sulfur</keyword>
<dbReference type="InterPro" id="IPR036922">
    <property type="entry name" value="Rieske_2Fe-2S_sf"/>
</dbReference>
<dbReference type="Proteomes" id="UP000092952">
    <property type="component" value="Chromosome"/>
</dbReference>
<evidence type="ECO:0000256" key="6">
    <source>
        <dbReference type="ARBA" id="ARBA00023004"/>
    </source>
</evidence>
<evidence type="ECO:0000256" key="1">
    <source>
        <dbReference type="ARBA" id="ARBA00008751"/>
    </source>
</evidence>
<evidence type="ECO:0000313" key="10">
    <source>
        <dbReference type="EMBL" id="ANX02953.1"/>
    </source>
</evidence>
<dbReference type="KEGG" id="gbi:PG2T_01260"/>
<dbReference type="PANTHER" id="PTHR43756:SF1">
    <property type="entry name" value="3-PHENYLPROPIONATE_CINNAMIC ACID DIOXYGENASE SUBUNIT ALPHA"/>
    <property type="match status" value="1"/>
</dbReference>
<reference evidence="11" key="1">
    <citation type="submission" date="2016-03" db="EMBL/GenBank/DDBJ databases">
        <title>Complete genome sequence of Solimmundus cernigliae, representing a novel lineage of polycyclic aromatic hydrocarbon degraders within the Gammaproteobacteria.</title>
        <authorList>
            <person name="Singleton D.R."/>
            <person name="Dickey A.N."/>
            <person name="Scholl E.H."/>
            <person name="Wright F.A."/>
            <person name="Aitken M.D."/>
        </authorList>
    </citation>
    <scope>NUCLEOTIDE SEQUENCE [LARGE SCALE GENOMIC DNA]</scope>
    <source>
        <strain evidence="11">TR3.2</strain>
    </source>
</reference>
<accession>A0A1B1YQE8</accession>
<dbReference type="EMBL" id="CP014671">
    <property type="protein sequence ID" value="ANX02953.1"/>
    <property type="molecule type" value="Genomic_DNA"/>
</dbReference>
<evidence type="ECO:0000256" key="2">
    <source>
        <dbReference type="ARBA" id="ARBA00022714"/>
    </source>
</evidence>
<dbReference type="Pfam" id="PF00355">
    <property type="entry name" value="Rieske"/>
    <property type="match status" value="1"/>
</dbReference>
<keyword evidence="4 10" id="KW-0223">Dioxygenase</keyword>
<sequence>MDKSSAAYLAGLFDRRPDDGIYRVNRSVYTDPELFELELANIFEGSWLFLCHESQLPRPYDFFTTWMGRRAVFLQRSGEGKIQGFLNACPHRGARLCRTERGNRKHHACTYHGWTFDADGKALWVQRAEQGYPADFSPADVGLHRIARVDSYRGFVFGSLNPDVPSLAEYLGGAATFIDMLVDQCQDGITVLPGASTCVYHGNWKLMLENGGGDGLHPDYAHKSLLGVARRKDQRAAEVRTMQIDNMHQKQGSQWAFGHGHTGIWFSFPNPQDRPIYRQRERLEADFGPARAEWMTSIFRNLSVYPNLHMLDQMATLIRTFRPVAVDRTEITFHCLAPVTESADERGRRLRQFEEFFMASGMGTPDDNEEFEQCHQGALGSQPEDSFIGFGLHNRTVGDDQAARALGIPLESSGIIGYEGCTMSQYDQWLRLMGGADAAGVR</sequence>
<dbReference type="STRING" id="1810504.PG2T_01260"/>
<comment type="similarity">
    <text evidence="1">Belongs to the bacterial ring-hydroxylating dioxygenase alpha subunit family.</text>
</comment>
<organism evidence="10 11">
    <name type="scientific">Immundisolibacter cernigliae</name>
    <dbReference type="NCBI Taxonomy" id="1810504"/>
    <lineage>
        <taxon>Bacteria</taxon>
        <taxon>Pseudomonadati</taxon>
        <taxon>Pseudomonadota</taxon>
        <taxon>Gammaproteobacteria</taxon>
        <taxon>Immundisolibacterales</taxon>
        <taxon>Immundisolibacteraceae</taxon>
        <taxon>Immundisolibacter</taxon>
    </lineage>
</organism>
<dbReference type="AlphaFoldDB" id="A0A1B1YQE8"/>
<evidence type="ECO:0000313" key="11">
    <source>
        <dbReference type="Proteomes" id="UP000092952"/>
    </source>
</evidence>
<evidence type="ECO:0000256" key="3">
    <source>
        <dbReference type="ARBA" id="ARBA00022723"/>
    </source>
</evidence>
<dbReference type="Gene3D" id="3.90.380.10">
    <property type="entry name" value="Naphthalene 1,2-dioxygenase Alpha Subunit, Chain A, domain 1"/>
    <property type="match status" value="1"/>
</dbReference>
<keyword evidence="3" id="KW-0479">Metal-binding</keyword>
<dbReference type="InterPro" id="IPR001663">
    <property type="entry name" value="Rng_hydr_dOase-A"/>
</dbReference>
<dbReference type="PROSITE" id="PS00570">
    <property type="entry name" value="RING_HYDROXYL_ALPHA"/>
    <property type="match status" value="1"/>
</dbReference>
<keyword evidence="2" id="KW-0001">2Fe-2S</keyword>
<dbReference type="InterPro" id="IPR015879">
    <property type="entry name" value="Ring_hydroxy_dOase_asu_C_dom"/>
</dbReference>
<dbReference type="InParanoid" id="A0A1B1YQE8"/>
<evidence type="ECO:0000256" key="8">
    <source>
        <dbReference type="ARBA" id="ARBA00023027"/>
    </source>
</evidence>